<keyword evidence="2" id="KW-1133">Transmembrane helix</keyword>
<feature type="transmembrane region" description="Helical" evidence="2">
    <location>
        <begin position="245"/>
        <end position="266"/>
    </location>
</feature>
<evidence type="ECO:0000256" key="1">
    <source>
        <dbReference type="SAM" id="Coils"/>
    </source>
</evidence>
<feature type="transmembrane region" description="Helical" evidence="2">
    <location>
        <begin position="298"/>
        <end position="315"/>
    </location>
</feature>
<keyword evidence="4" id="KW-1185">Reference proteome</keyword>
<dbReference type="Pfam" id="PF06772">
    <property type="entry name" value="LtrA"/>
    <property type="match status" value="1"/>
</dbReference>
<comment type="caution">
    <text evidence="3">The sequence shown here is derived from an EMBL/GenBank/DDBJ whole genome shotgun (WGS) entry which is preliminary data.</text>
</comment>
<dbReference type="InterPro" id="IPR010640">
    <property type="entry name" value="Low_temperature_requirement_A"/>
</dbReference>
<protein>
    <submittedName>
        <fullName evidence="3">11155_t:CDS:1</fullName>
    </submittedName>
</protein>
<feature type="transmembrane region" description="Helical" evidence="2">
    <location>
        <begin position="460"/>
        <end position="483"/>
    </location>
</feature>
<evidence type="ECO:0000313" key="3">
    <source>
        <dbReference type="EMBL" id="CAG8446895.1"/>
    </source>
</evidence>
<keyword evidence="2" id="KW-0812">Transmembrane</keyword>
<gene>
    <name evidence="3" type="ORF">DEBURN_LOCUS1856</name>
</gene>
<name>A0A9N8V8I2_9GLOM</name>
<sequence length="677" mass="77050">MISNNNKLGSEKGFSKSLHVGGQKLLVVEHENEILSGEGAPFCCVIGSPEHTAALREKIDELKLNSARLEKERSQLEQERAAALERSANIGTQLDKLVNELKYLGHDNTDSNSEQTIHATVHTYGHLQKLEIIADEDEIIHSYDRLMRKPRVRQYWHKGTLHREADERHASFTELFWDLIFVAVVRNLGHTYPIWRVWLDVASYLNIFSSEDLVEKFIILWEMVIVIVMGTHASDIIHLTSSTFIISYVLARLSLAMLYIVYAIWIPTFRTGFIANVWGIVIPCTIWFIAIFSPSNNINIVMWVAVLFAFIPLYHRHFTKNPANHIHTRDFNRVDTPNESIENSITSPTKSSVNLSTPHKAMKTSGTEFQWKWTDMFNILKHSEYRTALNIEHWSERIGLFTIIAVGESVLGVLYVSTNVYPDGQLAKAILGLIIAYSIHWIYFDVDASRQFQHALRRHVFTGVLFTFIHFPLIMSLIAFGSLGSLMTIMDYLGEEKNHTSNVEDSDVSSHLLFGREVSSESTITKFPASLTWLFCASLAIAMYSMAIIGVLHKGLDSVSLTRIPKYQRITLRFVVGTIFLLLPLAHLNTLNLVAILASLSIFLVIIEAYGRLRSDMPLFGNCDEDVIGGMNESSRYIRWRWGTAGLNKRGWSRGFLKRTKNKNEKNDKSDGTDEKK</sequence>
<evidence type="ECO:0000313" key="4">
    <source>
        <dbReference type="Proteomes" id="UP000789706"/>
    </source>
</evidence>
<feature type="transmembrane region" description="Helical" evidence="2">
    <location>
        <begin position="398"/>
        <end position="417"/>
    </location>
</feature>
<feature type="transmembrane region" description="Helical" evidence="2">
    <location>
        <begin position="429"/>
        <end position="448"/>
    </location>
</feature>
<dbReference type="PANTHER" id="PTHR36840:SF1">
    <property type="entry name" value="BLL5714 PROTEIN"/>
    <property type="match status" value="1"/>
</dbReference>
<dbReference type="PANTHER" id="PTHR36840">
    <property type="entry name" value="BLL5714 PROTEIN"/>
    <property type="match status" value="1"/>
</dbReference>
<accession>A0A9N8V8I2</accession>
<dbReference type="OrthoDB" id="191995at2759"/>
<keyword evidence="2" id="KW-0472">Membrane</keyword>
<dbReference type="EMBL" id="CAJVPK010000091">
    <property type="protein sequence ID" value="CAG8446895.1"/>
    <property type="molecule type" value="Genomic_DNA"/>
</dbReference>
<organism evidence="3 4">
    <name type="scientific">Diversispora eburnea</name>
    <dbReference type="NCBI Taxonomy" id="1213867"/>
    <lineage>
        <taxon>Eukaryota</taxon>
        <taxon>Fungi</taxon>
        <taxon>Fungi incertae sedis</taxon>
        <taxon>Mucoromycota</taxon>
        <taxon>Glomeromycotina</taxon>
        <taxon>Glomeromycetes</taxon>
        <taxon>Diversisporales</taxon>
        <taxon>Diversisporaceae</taxon>
        <taxon>Diversispora</taxon>
    </lineage>
</organism>
<dbReference type="Proteomes" id="UP000789706">
    <property type="component" value="Unassembled WGS sequence"/>
</dbReference>
<evidence type="ECO:0000256" key="2">
    <source>
        <dbReference type="SAM" id="Phobius"/>
    </source>
</evidence>
<feature type="transmembrane region" description="Helical" evidence="2">
    <location>
        <begin position="531"/>
        <end position="549"/>
    </location>
</feature>
<proteinExistence type="predicted"/>
<feature type="transmembrane region" description="Helical" evidence="2">
    <location>
        <begin position="273"/>
        <end position="292"/>
    </location>
</feature>
<keyword evidence="1" id="KW-0175">Coiled coil</keyword>
<feature type="transmembrane region" description="Helical" evidence="2">
    <location>
        <begin position="593"/>
        <end position="611"/>
    </location>
</feature>
<feature type="transmembrane region" description="Helical" evidence="2">
    <location>
        <begin position="217"/>
        <end position="239"/>
    </location>
</feature>
<dbReference type="AlphaFoldDB" id="A0A9N8V8I2"/>
<reference evidence="3" key="1">
    <citation type="submission" date="2021-06" db="EMBL/GenBank/DDBJ databases">
        <authorList>
            <person name="Kallberg Y."/>
            <person name="Tangrot J."/>
            <person name="Rosling A."/>
        </authorList>
    </citation>
    <scope>NUCLEOTIDE SEQUENCE</scope>
    <source>
        <strain evidence="3">AZ414A</strain>
    </source>
</reference>
<feature type="coiled-coil region" evidence="1">
    <location>
        <begin position="52"/>
        <end position="86"/>
    </location>
</feature>